<proteinExistence type="predicted"/>
<accession>A0AAD2FQ78</accession>
<organism evidence="1 2">
    <name type="scientific">Cylindrotheca closterium</name>
    <dbReference type="NCBI Taxonomy" id="2856"/>
    <lineage>
        <taxon>Eukaryota</taxon>
        <taxon>Sar</taxon>
        <taxon>Stramenopiles</taxon>
        <taxon>Ochrophyta</taxon>
        <taxon>Bacillariophyta</taxon>
        <taxon>Bacillariophyceae</taxon>
        <taxon>Bacillariophycidae</taxon>
        <taxon>Bacillariales</taxon>
        <taxon>Bacillariaceae</taxon>
        <taxon>Cylindrotheca</taxon>
    </lineage>
</organism>
<dbReference type="EMBL" id="CAKOGP040001758">
    <property type="protein sequence ID" value="CAJ1949348.1"/>
    <property type="molecule type" value="Genomic_DNA"/>
</dbReference>
<evidence type="ECO:0000313" key="2">
    <source>
        <dbReference type="Proteomes" id="UP001295423"/>
    </source>
</evidence>
<comment type="caution">
    <text evidence="1">The sequence shown here is derived from an EMBL/GenBank/DDBJ whole genome shotgun (WGS) entry which is preliminary data.</text>
</comment>
<gene>
    <name evidence="1" type="ORF">CYCCA115_LOCUS12049</name>
</gene>
<sequence length="221" mass="24720">MTKILLSCNAEEHENAQKIQAAIREQLGFAVMMDVEDWQNHSSKEEEMSLTLLDSNLEAASLLLVFQFGYENISAWVMIEESDERKRDVSMRNEYEDEDDEDYFPECVDFSESIAEGIVVFEDILKHNLGLVLRGQPEKKTATYCSSADEEILTAEVTLVAPLAEVQSVAAGLSKVDKQDSAATSSSNMPTTIPSDLPKFLLNGRGADCLINKFKRRLSLQ</sequence>
<dbReference type="AlphaFoldDB" id="A0AAD2FQ78"/>
<evidence type="ECO:0000313" key="1">
    <source>
        <dbReference type="EMBL" id="CAJ1949348.1"/>
    </source>
</evidence>
<name>A0AAD2FQ78_9STRA</name>
<keyword evidence="2" id="KW-1185">Reference proteome</keyword>
<reference evidence="1" key="1">
    <citation type="submission" date="2023-08" db="EMBL/GenBank/DDBJ databases">
        <authorList>
            <person name="Audoor S."/>
            <person name="Bilcke G."/>
        </authorList>
    </citation>
    <scope>NUCLEOTIDE SEQUENCE</scope>
</reference>
<dbReference type="Proteomes" id="UP001295423">
    <property type="component" value="Unassembled WGS sequence"/>
</dbReference>
<protein>
    <submittedName>
        <fullName evidence="1">Uncharacterized protein</fullName>
    </submittedName>
</protein>